<comment type="cofactor">
    <cofactor evidence="7">
        <name>Mg(2+)</name>
        <dbReference type="ChEBI" id="CHEBI:18420"/>
    </cofactor>
</comment>
<feature type="transmembrane region" description="Helical" evidence="8">
    <location>
        <begin position="194"/>
        <end position="217"/>
    </location>
</feature>
<dbReference type="Pfam" id="PF00953">
    <property type="entry name" value="Glycos_transf_4"/>
    <property type="match status" value="1"/>
</dbReference>
<keyword evidence="5 8" id="KW-1133">Transmembrane helix</keyword>
<dbReference type="Proteomes" id="UP000494170">
    <property type="component" value="Unassembled WGS sequence"/>
</dbReference>
<evidence type="ECO:0000256" key="1">
    <source>
        <dbReference type="ARBA" id="ARBA00004651"/>
    </source>
</evidence>
<evidence type="ECO:0000256" key="4">
    <source>
        <dbReference type="ARBA" id="ARBA00022692"/>
    </source>
</evidence>
<dbReference type="AlphaFoldDB" id="A0A6P2LQ72"/>
<sequence>MFRSEMALIYALAGALVSAGTLVFLLKTRLAWRIAIDRPNTRSLHVLPVPRVGGWGVLPGACILLATLGGELRGIAVGAAFLGIVSQWDDRKGLSARVRFGAHLLSAVFFVWGTWGALLPVWLSILICIGVIWSINLYNFMDGSDGMAGGMAVIGFAAYAWMGMAAGSPIGLGAAAVSGAAFGFLLLNFHPAKIFLGDAGSVPLGFFAATFGLLGWGQDVWPAWFPLMVFSPFIADATFTLARRLARGERFWEAHREHFYQRMVQMTGHASTAWRWYGFMLAAAVLAMVGTRFSAIGQAGMLGGWVAVLAASGAFIEQRWRRYRRIQEH</sequence>
<protein>
    <submittedName>
        <fullName evidence="9">Glycosyl transferase</fullName>
    </submittedName>
</protein>
<proteinExistence type="predicted"/>
<keyword evidence="7" id="KW-0460">Magnesium</keyword>
<keyword evidence="6 8" id="KW-0472">Membrane</keyword>
<evidence type="ECO:0000256" key="6">
    <source>
        <dbReference type="ARBA" id="ARBA00023136"/>
    </source>
</evidence>
<feature type="transmembrane region" description="Helical" evidence="8">
    <location>
        <begin position="121"/>
        <end position="140"/>
    </location>
</feature>
<gene>
    <name evidence="9" type="ORF">BLA6863_03492</name>
</gene>
<feature type="binding site" evidence="7">
    <location>
        <position position="139"/>
    </location>
    <ligand>
        <name>Mg(2+)</name>
        <dbReference type="ChEBI" id="CHEBI:18420"/>
    </ligand>
</feature>
<dbReference type="GO" id="GO:0044038">
    <property type="term" value="P:cell wall macromolecule biosynthetic process"/>
    <property type="evidence" value="ECO:0007669"/>
    <property type="project" value="TreeGrafter"/>
</dbReference>
<dbReference type="GO" id="GO:0009103">
    <property type="term" value="P:lipopolysaccharide biosynthetic process"/>
    <property type="evidence" value="ECO:0007669"/>
    <property type="project" value="TreeGrafter"/>
</dbReference>
<dbReference type="PANTHER" id="PTHR22926">
    <property type="entry name" value="PHOSPHO-N-ACETYLMURAMOYL-PENTAPEPTIDE-TRANSFERASE"/>
    <property type="match status" value="1"/>
</dbReference>
<keyword evidence="4 8" id="KW-0812">Transmembrane</keyword>
<evidence type="ECO:0000256" key="5">
    <source>
        <dbReference type="ARBA" id="ARBA00022989"/>
    </source>
</evidence>
<feature type="transmembrane region" description="Helical" evidence="8">
    <location>
        <begin position="272"/>
        <end position="289"/>
    </location>
</feature>
<dbReference type="GO" id="GO:0071555">
    <property type="term" value="P:cell wall organization"/>
    <property type="evidence" value="ECO:0007669"/>
    <property type="project" value="TreeGrafter"/>
</dbReference>
<dbReference type="CDD" id="cd06854">
    <property type="entry name" value="GT_WbpL_WbcO_like"/>
    <property type="match status" value="1"/>
</dbReference>
<dbReference type="GO" id="GO:0005886">
    <property type="term" value="C:plasma membrane"/>
    <property type="evidence" value="ECO:0007669"/>
    <property type="project" value="UniProtKB-SubCell"/>
</dbReference>
<accession>A0A6P2LQ72</accession>
<evidence type="ECO:0000313" key="10">
    <source>
        <dbReference type="Proteomes" id="UP000494170"/>
    </source>
</evidence>
<keyword evidence="3 9" id="KW-0808">Transferase</keyword>
<dbReference type="EMBL" id="CABVPY010000019">
    <property type="protein sequence ID" value="VWB74014.1"/>
    <property type="molecule type" value="Genomic_DNA"/>
</dbReference>
<dbReference type="GO" id="GO:0016780">
    <property type="term" value="F:phosphotransferase activity, for other substituted phosphate groups"/>
    <property type="evidence" value="ECO:0007669"/>
    <property type="project" value="InterPro"/>
</dbReference>
<dbReference type="InterPro" id="IPR000715">
    <property type="entry name" value="Glycosyl_transferase_4"/>
</dbReference>
<evidence type="ECO:0000256" key="3">
    <source>
        <dbReference type="ARBA" id="ARBA00022679"/>
    </source>
</evidence>
<feature type="transmembrane region" description="Helical" evidence="8">
    <location>
        <begin position="223"/>
        <end position="242"/>
    </location>
</feature>
<reference evidence="9 10" key="1">
    <citation type="submission" date="2019-09" db="EMBL/GenBank/DDBJ databases">
        <authorList>
            <person name="Depoorter E."/>
        </authorList>
    </citation>
    <scope>NUCLEOTIDE SEQUENCE [LARGE SCALE GENOMIC DNA]</scope>
    <source>
        <strain evidence="9">LMG 6863</strain>
    </source>
</reference>
<dbReference type="GO" id="GO:0046872">
    <property type="term" value="F:metal ion binding"/>
    <property type="evidence" value="ECO:0007669"/>
    <property type="project" value="UniProtKB-KW"/>
</dbReference>
<comment type="subcellular location">
    <subcellularLocation>
        <location evidence="1">Cell membrane</location>
        <topology evidence="1">Multi-pass membrane protein</topology>
    </subcellularLocation>
</comment>
<feature type="binding site" evidence="7">
    <location>
        <position position="198"/>
    </location>
    <ligand>
        <name>Mg(2+)</name>
        <dbReference type="ChEBI" id="CHEBI:18420"/>
    </ligand>
</feature>
<evidence type="ECO:0000256" key="7">
    <source>
        <dbReference type="PIRSR" id="PIRSR600715-1"/>
    </source>
</evidence>
<dbReference type="PANTHER" id="PTHR22926:SF3">
    <property type="entry name" value="UNDECAPRENYL-PHOSPHATE ALPHA-N-ACETYLGLUCOSAMINYL 1-PHOSPHATE TRANSFERASE"/>
    <property type="match status" value="1"/>
</dbReference>
<keyword evidence="2" id="KW-1003">Cell membrane</keyword>
<organism evidence="9 10">
    <name type="scientific">Burkholderia lata (strain ATCC 17760 / DSM 23089 / LMG 22485 / NCIMB 9086 / R18194 / 383)</name>
    <dbReference type="NCBI Taxonomy" id="482957"/>
    <lineage>
        <taxon>Bacteria</taxon>
        <taxon>Pseudomonadati</taxon>
        <taxon>Pseudomonadota</taxon>
        <taxon>Betaproteobacteria</taxon>
        <taxon>Burkholderiales</taxon>
        <taxon>Burkholderiaceae</taxon>
        <taxon>Burkholderia</taxon>
        <taxon>Burkholderia cepacia complex</taxon>
    </lineage>
</organism>
<feature type="transmembrane region" description="Helical" evidence="8">
    <location>
        <begin position="147"/>
        <end position="164"/>
    </location>
</feature>
<evidence type="ECO:0000256" key="2">
    <source>
        <dbReference type="ARBA" id="ARBA00022475"/>
    </source>
</evidence>
<keyword evidence="7" id="KW-0479">Metal-binding</keyword>
<feature type="transmembrane region" description="Helical" evidence="8">
    <location>
        <begin position="295"/>
        <end position="316"/>
    </location>
</feature>
<name>A0A6P2LQ72_BURL3</name>
<evidence type="ECO:0000313" key="9">
    <source>
        <dbReference type="EMBL" id="VWB74014.1"/>
    </source>
</evidence>
<evidence type="ECO:0000256" key="8">
    <source>
        <dbReference type="SAM" id="Phobius"/>
    </source>
</evidence>
<feature type="transmembrane region" description="Helical" evidence="8">
    <location>
        <begin position="55"/>
        <end position="84"/>
    </location>
</feature>
<feature type="transmembrane region" description="Helical" evidence="8">
    <location>
        <begin position="170"/>
        <end position="187"/>
    </location>
</feature>